<feature type="region of interest" description="Disordered" evidence="1">
    <location>
        <begin position="196"/>
        <end position="215"/>
    </location>
</feature>
<feature type="compositionally biased region" description="Polar residues" evidence="1">
    <location>
        <begin position="205"/>
        <end position="215"/>
    </location>
</feature>
<proteinExistence type="predicted"/>
<evidence type="ECO:0000313" key="2">
    <source>
        <dbReference type="EMBL" id="SEM33579.1"/>
    </source>
</evidence>
<evidence type="ECO:0000313" key="3">
    <source>
        <dbReference type="Proteomes" id="UP000199582"/>
    </source>
</evidence>
<evidence type="ECO:0000256" key="1">
    <source>
        <dbReference type="SAM" id="MobiDB-lite"/>
    </source>
</evidence>
<dbReference type="EMBL" id="FOAG01000021">
    <property type="protein sequence ID" value="SEM33579.1"/>
    <property type="molecule type" value="Genomic_DNA"/>
</dbReference>
<gene>
    <name evidence="2" type="ORF">SAMN05443999_1216</name>
</gene>
<protein>
    <submittedName>
        <fullName evidence="2">Uncharacterized protein</fullName>
    </submittedName>
</protein>
<organism evidence="2 3">
    <name type="scientific">Roseovarius azorensis</name>
    <dbReference type="NCBI Taxonomy" id="1287727"/>
    <lineage>
        <taxon>Bacteria</taxon>
        <taxon>Pseudomonadati</taxon>
        <taxon>Pseudomonadota</taxon>
        <taxon>Alphaproteobacteria</taxon>
        <taxon>Rhodobacterales</taxon>
        <taxon>Roseobacteraceae</taxon>
        <taxon>Roseovarius</taxon>
    </lineage>
</organism>
<sequence>MSARLSRIFFRRLIRARFTAIIILLCMYTPSIGSAYAHVLDESPRVLIPSTKWLTINIGEIVSSDTEMKFENGETLKLHLLRSSQPGNWTTGVDEPPTTAQIFRVSDKVIRLMDGSPLCGENPITHIAAWHDADQGGAHAEYRQGGQTVVVSLAFFTGPSPPLDFFSEGRCFQVTMYLGPYADVPGGVSRAPSIVQRPTPRTEAPNMQNSPNSLKETLGSRECELIGGIAREIAIWRDNGRSLSASKAAIEEVSSSSGADKYTPALLSTVEYVYRHASLSPSLIKAHFDLACGRR</sequence>
<keyword evidence="3" id="KW-1185">Reference proteome</keyword>
<accession>A0A1H7XKP2</accession>
<dbReference type="AlphaFoldDB" id="A0A1H7XKP2"/>
<dbReference type="OrthoDB" id="7708191at2"/>
<reference evidence="2 3" key="1">
    <citation type="submission" date="2016-10" db="EMBL/GenBank/DDBJ databases">
        <authorList>
            <person name="de Groot N.N."/>
        </authorList>
    </citation>
    <scope>NUCLEOTIDE SEQUENCE [LARGE SCALE GENOMIC DNA]</scope>
    <source>
        <strain evidence="2 3">DSM 100674</strain>
    </source>
</reference>
<dbReference type="Proteomes" id="UP000199582">
    <property type="component" value="Unassembled WGS sequence"/>
</dbReference>
<dbReference type="RefSeq" id="WP_139274601.1">
    <property type="nucleotide sequence ID" value="NZ_FOAG01000021.1"/>
</dbReference>
<name>A0A1H7XKP2_9RHOB</name>